<evidence type="ECO:0000259" key="6">
    <source>
        <dbReference type="PROSITE" id="PS51352"/>
    </source>
</evidence>
<dbReference type="PROSITE" id="PS51352">
    <property type="entry name" value="THIOREDOXIN_2"/>
    <property type="match status" value="1"/>
</dbReference>
<dbReference type="PROSITE" id="PS51257">
    <property type="entry name" value="PROKAR_LIPOPROTEIN"/>
    <property type="match status" value="1"/>
</dbReference>
<protein>
    <submittedName>
        <fullName evidence="7">TlpA disulfide reductase family protein</fullName>
    </submittedName>
</protein>
<reference evidence="7" key="1">
    <citation type="submission" date="2022-11" db="EMBL/GenBank/DDBJ databases">
        <title>The characterization of three novel Bacteroidetes species and genomic analysis of their roles in tidal elemental geochemical cycles.</title>
        <authorList>
            <person name="Ma K.-J."/>
        </authorList>
    </citation>
    <scope>NUCLEOTIDE SEQUENCE</scope>
    <source>
        <strain evidence="7">M415</strain>
    </source>
</reference>
<sequence length="453" mass="52321">MKYFIILPVLALLFSCGSNDGTYLQVEENNSTIDSLYLTALISDKLIAKIDARDQNSLLPLPVDSVSIGVIKKRGDRYNYHLTVLAPNTKTKLRVFSDSTYATDKLSDSLLNYISRSNNNFIGRHQPFIYSTSDMDSIVDLFEVLRNKRRTVIEKNKSRLSKAELELLHFQNEERINGFLLFFGRVVKRLSPDDSYFRFISTIDENTRWAKTLPDNILYKHEINYLRQHDSLTNIGSFINYIDEKTTNRDLFSFLKAVYLRDIIESPSYWEKHQKLFDTKELKHLADAEANNPYFAIFKRASTSYFVSGKGKKAFDFTAEKLDGTAIKLSDFKGKIVFIDTWATWCGTCLIQKPQALDLAEQYKDEPRVEVIFISVDSSREIWEKYLNRKGETESPNNFYIGEGMRSDYAQNYNIKSLPRYILIDAQGDIINGNILEPSESVVNIIENELQNM</sequence>
<dbReference type="RefSeq" id="WP_266009983.1">
    <property type="nucleotide sequence ID" value="NZ_JAPFQP010000001.1"/>
</dbReference>
<feature type="signal peptide" evidence="5">
    <location>
        <begin position="1"/>
        <end position="20"/>
    </location>
</feature>
<organism evidence="7 8">
    <name type="scientific">Lentiprolixibacter aurantiacus</name>
    <dbReference type="NCBI Taxonomy" id="2993939"/>
    <lineage>
        <taxon>Bacteria</taxon>
        <taxon>Pseudomonadati</taxon>
        <taxon>Bacteroidota</taxon>
        <taxon>Flavobacteriia</taxon>
        <taxon>Flavobacteriales</taxon>
        <taxon>Flavobacteriaceae</taxon>
        <taxon>Lentiprolixibacter</taxon>
    </lineage>
</organism>
<dbReference type="InterPro" id="IPR013740">
    <property type="entry name" value="Redoxin"/>
</dbReference>
<keyword evidence="5" id="KW-0732">Signal</keyword>
<dbReference type="Gene3D" id="3.40.30.10">
    <property type="entry name" value="Glutaredoxin"/>
    <property type="match status" value="1"/>
</dbReference>
<gene>
    <name evidence="7" type="ORF">OO016_00330</name>
</gene>
<keyword evidence="2" id="KW-0201">Cytochrome c-type biogenesis</keyword>
<evidence type="ECO:0000256" key="3">
    <source>
        <dbReference type="ARBA" id="ARBA00023157"/>
    </source>
</evidence>
<dbReference type="CDD" id="cd02966">
    <property type="entry name" value="TlpA_like_family"/>
    <property type="match status" value="1"/>
</dbReference>
<dbReference type="PANTHER" id="PTHR42852:SF6">
    <property type="entry name" value="THIOL:DISULFIDE INTERCHANGE PROTEIN DSBE"/>
    <property type="match status" value="1"/>
</dbReference>
<evidence type="ECO:0000256" key="5">
    <source>
        <dbReference type="SAM" id="SignalP"/>
    </source>
</evidence>
<evidence type="ECO:0000256" key="1">
    <source>
        <dbReference type="ARBA" id="ARBA00004196"/>
    </source>
</evidence>
<dbReference type="InterPro" id="IPR036249">
    <property type="entry name" value="Thioredoxin-like_sf"/>
</dbReference>
<dbReference type="EMBL" id="JAPFQP010000001">
    <property type="protein sequence ID" value="MCX2718031.1"/>
    <property type="molecule type" value="Genomic_DNA"/>
</dbReference>
<feature type="chain" id="PRO_5041957652" evidence="5">
    <location>
        <begin position="21"/>
        <end position="453"/>
    </location>
</feature>
<evidence type="ECO:0000256" key="4">
    <source>
        <dbReference type="ARBA" id="ARBA00023284"/>
    </source>
</evidence>
<feature type="domain" description="Thioredoxin" evidence="6">
    <location>
        <begin position="308"/>
        <end position="451"/>
    </location>
</feature>
<keyword evidence="4" id="KW-0676">Redox-active center</keyword>
<evidence type="ECO:0000313" key="7">
    <source>
        <dbReference type="EMBL" id="MCX2718031.1"/>
    </source>
</evidence>
<dbReference type="InterPro" id="IPR050553">
    <property type="entry name" value="Thioredoxin_ResA/DsbE_sf"/>
</dbReference>
<comment type="subcellular location">
    <subcellularLocation>
        <location evidence="1">Cell envelope</location>
    </subcellularLocation>
</comment>
<keyword evidence="3" id="KW-1015">Disulfide bond</keyword>
<dbReference type="AlphaFoldDB" id="A0AAE3MIA1"/>
<dbReference type="GO" id="GO:0030313">
    <property type="term" value="C:cell envelope"/>
    <property type="evidence" value="ECO:0007669"/>
    <property type="project" value="UniProtKB-SubCell"/>
</dbReference>
<accession>A0AAE3MIA1</accession>
<keyword evidence="8" id="KW-1185">Reference proteome</keyword>
<dbReference type="GO" id="GO:0017004">
    <property type="term" value="P:cytochrome complex assembly"/>
    <property type="evidence" value="ECO:0007669"/>
    <property type="project" value="UniProtKB-KW"/>
</dbReference>
<evidence type="ECO:0000313" key="8">
    <source>
        <dbReference type="Proteomes" id="UP001207116"/>
    </source>
</evidence>
<name>A0AAE3MIA1_9FLAO</name>
<dbReference type="PANTHER" id="PTHR42852">
    <property type="entry name" value="THIOL:DISULFIDE INTERCHANGE PROTEIN DSBE"/>
    <property type="match status" value="1"/>
</dbReference>
<evidence type="ECO:0000256" key="2">
    <source>
        <dbReference type="ARBA" id="ARBA00022748"/>
    </source>
</evidence>
<dbReference type="Proteomes" id="UP001207116">
    <property type="component" value="Unassembled WGS sequence"/>
</dbReference>
<dbReference type="Pfam" id="PF08534">
    <property type="entry name" value="Redoxin"/>
    <property type="match status" value="1"/>
</dbReference>
<proteinExistence type="predicted"/>
<dbReference type="SUPFAM" id="SSF52833">
    <property type="entry name" value="Thioredoxin-like"/>
    <property type="match status" value="1"/>
</dbReference>
<dbReference type="InterPro" id="IPR013766">
    <property type="entry name" value="Thioredoxin_domain"/>
</dbReference>
<comment type="caution">
    <text evidence="7">The sequence shown here is derived from an EMBL/GenBank/DDBJ whole genome shotgun (WGS) entry which is preliminary data.</text>
</comment>